<protein>
    <recommendedName>
        <fullName evidence="4">glucan endo-1,3-beta-D-glucosidase</fullName>
        <ecNumber evidence="4">3.2.1.39</ecNumber>
    </recommendedName>
</protein>
<dbReference type="Gene3D" id="3.20.20.80">
    <property type="entry name" value="Glycosidases"/>
    <property type="match status" value="1"/>
</dbReference>
<keyword evidence="5 6" id="KW-0378">Hydrolase</keyword>
<evidence type="ECO:0000256" key="3">
    <source>
        <dbReference type="ARBA" id="ARBA00008773"/>
    </source>
</evidence>
<dbReference type="InterPro" id="IPR050732">
    <property type="entry name" value="Beta-glucan_modifiers"/>
</dbReference>
<dbReference type="GO" id="GO:0005576">
    <property type="term" value="C:extracellular region"/>
    <property type="evidence" value="ECO:0007669"/>
    <property type="project" value="TreeGrafter"/>
</dbReference>
<dbReference type="GO" id="GO:0071555">
    <property type="term" value="P:cell wall organization"/>
    <property type="evidence" value="ECO:0007669"/>
    <property type="project" value="TreeGrafter"/>
</dbReference>
<evidence type="ECO:0000256" key="5">
    <source>
        <dbReference type="ARBA" id="ARBA00022801"/>
    </source>
</evidence>
<evidence type="ECO:0000313" key="6">
    <source>
        <dbReference type="EMBL" id="TIA29147.1"/>
    </source>
</evidence>
<dbReference type="GO" id="GO:0009986">
    <property type="term" value="C:cell surface"/>
    <property type="evidence" value="ECO:0007669"/>
    <property type="project" value="TreeGrafter"/>
</dbReference>
<dbReference type="Proteomes" id="UP000308724">
    <property type="component" value="Unassembled WGS sequence"/>
</dbReference>
<dbReference type="EMBL" id="QZBZ01000478">
    <property type="protein sequence ID" value="TIA29147.1"/>
    <property type="molecule type" value="Genomic_DNA"/>
</dbReference>
<proteinExistence type="inferred from homology"/>
<dbReference type="AlphaFoldDB" id="A0A4V4LD14"/>
<dbReference type="GO" id="GO:0009277">
    <property type="term" value="C:fungal-type cell wall"/>
    <property type="evidence" value="ECO:0007669"/>
    <property type="project" value="TreeGrafter"/>
</dbReference>
<dbReference type="EC" id="3.2.1.39" evidence="4"/>
<reference evidence="6 7" key="1">
    <citation type="submission" date="2018-10" db="EMBL/GenBank/DDBJ databases">
        <title>Fifty Aureobasidium pullulans genomes reveal a recombining polyextremotolerant generalist.</title>
        <authorList>
            <person name="Gostincar C."/>
            <person name="Turk M."/>
            <person name="Zajc J."/>
            <person name="Gunde-Cimerman N."/>
        </authorList>
    </citation>
    <scope>NUCLEOTIDE SEQUENCE [LARGE SCALE GENOMIC DNA]</scope>
    <source>
        <strain evidence="6 7">EXF-1645</strain>
    </source>
</reference>
<sequence length="290" mass="31148">MIQEGGSDTVIEAIPAALATNTKLLLGLWASVDGDGFAKELGALQSAMTLYGPQGLSDLVIGISVGSEDLYRSSELGASNGSGAGQDISVLLDYIQEVRTLLQGSILQHVPVGHVDTLDAYTNHTNSQILDVLDFVGLNIFPYFSQDQATDVSAAADSFWKAYESMLPLSLGKPVWITETGWPTEDPLKTSGPKSSVENAALYWSKVACELQARCIDFWWYILSDPAQAPFFGVTNLREDPRGSELYNLDCGLSSHCPDTRTAIFSATSSTITAVYQTLTEMGPVLSSTC</sequence>
<name>A0A4V4LD14_AURPU</name>
<dbReference type="GO" id="GO:0042973">
    <property type="term" value="F:glucan endo-1,3-beta-D-glucosidase activity"/>
    <property type="evidence" value="ECO:0007669"/>
    <property type="project" value="UniProtKB-EC"/>
</dbReference>
<dbReference type="PANTHER" id="PTHR16631">
    <property type="entry name" value="GLUCAN 1,3-BETA-GLUCOSIDASE"/>
    <property type="match status" value="1"/>
</dbReference>
<comment type="catalytic activity">
    <reaction evidence="1">
        <text>Hydrolysis of (1-&gt;3)-beta-D-glucosidic linkages in (1-&gt;3)-beta-D-glucans.</text>
        <dbReference type="EC" id="3.2.1.39"/>
    </reaction>
</comment>
<comment type="subcellular location">
    <subcellularLocation>
        <location evidence="2">Cell envelope</location>
    </subcellularLocation>
</comment>
<dbReference type="InterPro" id="IPR017853">
    <property type="entry name" value="GH"/>
</dbReference>
<comment type="caution">
    <text evidence="6">The sequence shown here is derived from an EMBL/GenBank/DDBJ whole genome shotgun (WGS) entry which is preliminary data.</text>
</comment>
<evidence type="ECO:0000256" key="4">
    <source>
        <dbReference type="ARBA" id="ARBA00012780"/>
    </source>
</evidence>
<gene>
    <name evidence="6" type="ORF">D6C78_10383</name>
</gene>
<dbReference type="PANTHER" id="PTHR16631:SF13">
    <property type="entry name" value="GLUCAN ENDO-1,3-BETA-GLUCOSIDASE EGLC-RELATED"/>
    <property type="match status" value="1"/>
</dbReference>
<dbReference type="SUPFAM" id="SSF51445">
    <property type="entry name" value="(Trans)glycosidases"/>
    <property type="match status" value="1"/>
</dbReference>
<evidence type="ECO:0000256" key="1">
    <source>
        <dbReference type="ARBA" id="ARBA00000382"/>
    </source>
</evidence>
<evidence type="ECO:0000256" key="2">
    <source>
        <dbReference type="ARBA" id="ARBA00004196"/>
    </source>
</evidence>
<organism evidence="6 7">
    <name type="scientific">Aureobasidium pullulans</name>
    <name type="common">Black yeast</name>
    <name type="synonym">Pullularia pullulans</name>
    <dbReference type="NCBI Taxonomy" id="5580"/>
    <lineage>
        <taxon>Eukaryota</taxon>
        <taxon>Fungi</taxon>
        <taxon>Dikarya</taxon>
        <taxon>Ascomycota</taxon>
        <taxon>Pezizomycotina</taxon>
        <taxon>Dothideomycetes</taxon>
        <taxon>Dothideomycetidae</taxon>
        <taxon>Dothideales</taxon>
        <taxon>Saccotheciaceae</taxon>
        <taxon>Aureobasidium</taxon>
    </lineage>
</organism>
<comment type="similarity">
    <text evidence="3">Belongs to the glycosyl hydrolase 17 family.</text>
</comment>
<accession>A0A4V4LD14</accession>
<evidence type="ECO:0000313" key="7">
    <source>
        <dbReference type="Proteomes" id="UP000308724"/>
    </source>
</evidence>